<dbReference type="InParanoid" id="G7EAD1"/>
<dbReference type="RefSeq" id="XP_014566449.1">
    <property type="nucleotide sequence ID" value="XM_014710963.1"/>
</dbReference>
<evidence type="ECO:0000256" key="1">
    <source>
        <dbReference type="SAM" id="Phobius"/>
    </source>
</evidence>
<sequence length="86" mass="8991">MSAVVGSIADLVHSVFSLVANIFKTLISLVEDAVGAVLSLINSLIAAAGGLVGFIMSNIVVIALCFVLFALYQSRVNKKPVSNKIK</sequence>
<keyword evidence="1" id="KW-0812">Transmembrane</keyword>
<organism evidence="2 3">
    <name type="scientific">Mixia osmundae (strain CBS 9802 / IAM 14324 / JCM 22182 / KY 12970)</name>
    <dbReference type="NCBI Taxonomy" id="764103"/>
    <lineage>
        <taxon>Eukaryota</taxon>
        <taxon>Fungi</taxon>
        <taxon>Dikarya</taxon>
        <taxon>Basidiomycota</taxon>
        <taxon>Pucciniomycotina</taxon>
        <taxon>Mixiomycetes</taxon>
        <taxon>Mixiales</taxon>
        <taxon>Mixiaceae</taxon>
        <taxon>Mixia</taxon>
    </lineage>
</organism>
<keyword evidence="1" id="KW-1133">Transmembrane helix</keyword>
<dbReference type="AlphaFoldDB" id="G7EAD1"/>
<protein>
    <submittedName>
        <fullName evidence="2">Uncharacterized protein</fullName>
    </submittedName>
</protein>
<evidence type="ECO:0000313" key="3">
    <source>
        <dbReference type="Proteomes" id="UP000009131"/>
    </source>
</evidence>
<dbReference type="EMBL" id="BABT02000234">
    <property type="protein sequence ID" value="GAA99791.1"/>
    <property type="molecule type" value="Genomic_DNA"/>
</dbReference>
<dbReference type="Proteomes" id="UP000009131">
    <property type="component" value="Unassembled WGS sequence"/>
</dbReference>
<feature type="transmembrane region" description="Helical" evidence="1">
    <location>
        <begin position="44"/>
        <end position="72"/>
    </location>
</feature>
<dbReference type="OrthoDB" id="2561686at2759"/>
<comment type="caution">
    <text evidence="2">The sequence shown here is derived from an EMBL/GenBank/DDBJ whole genome shotgun (WGS) entry which is preliminary data.</text>
</comment>
<reference evidence="2 3" key="2">
    <citation type="journal article" date="2012" name="Open Biol.">
        <title>Characteristics of nucleosomes and linker DNA regions on the genome of the basidiomycete Mixia osmundae revealed by mono- and dinucleosome mapping.</title>
        <authorList>
            <person name="Nishida H."/>
            <person name="Kondo S."/>
            <person name="Matsumoto T."/>
            <person name="Suzuki Y."/>
            <person name="Yoshikawa H."/>
            <person name="Taylor T.D."/>
            <person name="Sugiyama J."/>
        </authorList>
    </citation>
    <scope>NUCLEOTIDE SEQUENCE [LARGE SCALE GENOMIC DNA]</scope>
    <source>
        <strain evidence="3">CBS 9802 / IAM 14324 / JCM 22182 / KY 12970</strain>
    </source>
</reference>
<reference evidence="2 3" key="1">
    <citation type="journal article" date="2011" name="J. Gen. Appl. Microbiol.">
        <title>Draft genome sequencing of the enigmatic basidiomycete Mixia osmundae.</title>
        <authorList>
            <person name="Nishida H."/>
            <person name="Nagatsuka Y."/>
            <person name="Sugiyama J."/>
        </authorList>
    </citation>
    <scope>NUCLEOTIDE SEQUENCE [LARGE SCALE GENOMIC DNA]</scope>
    <source>
        <strain evidence="3">CBS 9802 / IAM 14324 / JCM 22182 / KY 12970</strain>
    </source>
</reference>
<name>G7EAD1_MIXOS</name>
<keyword evidence="3" id="KW-1185">Reference proteome</keyword>
<gene>
    <name evidence="2" type="primary">Mo06494</name>
    <name evidence="2" type="ORF">E5Q_06494</name>
</gene>
<keyword evidence="1" id="KW-0472">Membrane</keyword>
<evidence type="ECO:0000313" key="2">
    <source>
        <dbReference type="EMBL" id="GAA99791.1"/>
    </source>
</evidence>
<accession>G7EAD1</accession>
<proteinExistence type="predicted"/>
<dbReference type="HOGENOM" id="CLU_2498347_0_0_1"/>